<comment type="caution">
    <text evidence="1">The sequence shown here is derived from an EMBL/GenBank/DDBJ whole genome shotgun (WGS) entry which is preliminary data.</text>
</comment>
<proteinExistence type="predicted"/>
<organism evidence="1 2">
    <name type="scientific">Blepharisma stoltei</name>
    <dbReference type="NCBI Taxonomy" id="1481888"/>
    <lineage>
        <taxon>Eukaryota</taxon>
        <taxon>Sar</taxon>
        <taxon>Alveolata</taxon>
        <taxon>Ciliophora</taxon>
        <taxon>Postciliodesmatophora</taxon>
        <taxon>Heterotrichea</taxon>
        <taxon>Heterotrichida</taxon>
        <taxon>Blepharismidae</taxon>
        <taxon>Blepharisma</taxon>
    </lineage>
</organism>
<dbReference type="Proteomes" id="UP001162131">
    <property type="component" value="Unassembled WGS sequence"/>
</dbReference>
<accession>A0AAU9IGY5</accession>
<sequence length="241" mass="28285">MKVYSELIRLIENGEKVKSSAVHLYDKITYLIETIKAELELLNLQKQTLQAAVDHYIDLAQLFQDRNAIINNLLYPRSLTHMNDDLWVLMSTYKDRRAYGPGTEAVSMLLNNQAIFSKFSSPASLIKELVDLDCNDISDSIFYGLLPTINANRNRLIQIGNYSYTEETLFQWLVITFDWVDAMRKYYPFLTSFREIEKLVNQHFLEFSKLEEIKKLIKNKDSELKQLESYELKIIEKFKSD</sequence>
<dbReference type="EMBL" id="CAJZBQ010000012">
    <property type="protein sequence ID" value="CAG9314734.1"/>
    <property type="molecule type" value="Genomic_DNA"/>
</dbReference>
<dbReference type="AlphaFoldDB" id="A0AAU9IGY5"/>
<evidence type="ECO:0000313" key="2">
    <source>
        <dbReference type="Proteomes" id="UP001162131"/>
    </source>
</evidence>
<evidence type="ECO:0000313" key="1">
    <source>
        <dbReference type="EMBL" id="CAG9314734.1"/>
    </source>
</evidence>
<reference evidence="1" key="1">
    <citation type="submission" date="2021-09" db="EMBL/GenBank/DDBJ databases">
        <authorList>
            <consortium name="AG Swart"/>
            <person name="Singh M."/>
            <person name="Singh A."/>
            <person name="Seah K."/>
            <person name="Emmerich C."/>
        </authorList>
    </citation>
    <scope>NUCLEOTIDE SEQUENCE</scope>
    <source>
        <strain evidence="1">ATCC30299</strain>
    </source>
</reference>
<protein>
    <submittedName>
        <fullName evidence="1">Uncharacterized protein</fullName>
    </submittedName>
</protein>
<name>A0AAU9IGY5_9CILI</name>
<gene>
    <name evidence="1" type="ORF">BSTOLATCC_MIC11729</name>
</gene>
<keyword evidence="2" id="KW-1185">Reference proteome</keyword>